<accession>A0AAD2GA79</accession>
<dbReference type="EMBL" id="CAKOGP040002332">
    <property type="protein sequence ID" value="CAJ1967504.1"/>
    <property type="molecule type" value="Genomic_DNA"/>
</dbReference>
<evidence type="ECO:0000313" key="2">
    <source>
        <dbReference type="Proteomes" id="UP001295423"/>
    </source>
</evidence>
<organism evidence="1 2">
    <name type="scientific">Cylindrotheca closterium</name>
    <dbReference type="NCBI Taxonomy" id="2856"/>
    <lineage>
        <taxon>Eukaryota</taxon>
        <taxon>Sar</taxon>
        <taxon>Stramenopiles</taxon>
        <taxon>Ochrophyta</taxon>
        <taxon>Bacillariophyta</taxon>
        <taxon>Bacillariophyceae</taxon>
        <taxon>Bacillariophycidae</taxon>
        <taxon>Bacillariales</taxon>
        <taxon>Bacillariaceae</taxon>
        <taxon>Cylindrotheca</taxon>
    </lineage>
</organism>
<proteinExistence type="predicted"/>
<protein>
    <submittedName>
        <fullName evidence="1">Uncharacterized protein</fullName>
    </submittedName>
</protein>
<gene>
    <name evidence="1" type="ORF">CYCCA115_LOCUS22805</name>
</gene>
<name>A0AAD2GA79_9STRA</name>
<dbReference type="Proteomes" id="UP001295423">
    <property type="component" value="Unassembled WGS sequence"/>
</dbReference>
<sequence>MEVWMHWVQKLCDSLVKVEEAQCPFRVWTKALDPVGLTIRPCVGVQPSPFAVIEIHPLLLQHRIQKVVDLLKLLRRNNPQGANLTLFIQDCKDRFATFQSIVLQSLKGSNPERICIGFGNLDLMVDMFEPPLVLVDKLQQCLACCNSLPSSQEMLHFFVCRSSL</sequence>
<keyword evidence="2" id="KW-1185">Reference proteome</keyword>
<evidence type="ECO:0000313" key="1">
    <source>
        <dbReference type="EMBL" id="CAJ1967504.1"/>
    </source>
</evidence>
<reference evidence="1" key="1">
    <citation type="submission" date="2023-08" db="EMBL/GenBank/DDBJ databases">
        <authorList>
            <person name="Audoor S."/>
            <person name="Bilcke G."/>
        </authorList>
    </citation>
    <scope>NUCLEOTIDE SEQUENCE</scope>
</reference>
<dbReference type="AlphaFoldDB" id="A0AAD2GA79"/>
<comment type="caution">
    <text evidence="1">The sequence shown here is derived from an EMBL/GenBank/DDBJ whole genome shotgun (WGS) entry which is preliminary data.</text>
</comment>